<dbReference type="Proteomes" id="UP001566476">
    <property type="component" value="Unassembled WGS sequence"/>
</dbReference>
<protein>
    <submittedName>
        <fullName evidence="2">LGFP repeat-containing protein</fullName>
    </submittedName>
</protein>
<evidence type="ECO:0000256" key="1">
    <source>
        <dbReference type="SAM" id="MobiDB-lite"/>
    </source>
</evidence>
<feature type="region of interest" description="Disordered" evidence="1">
    <location>
        <begin position="28"/>
        <end position="98"/>
    </location>
</feature>
<organism evidence="2 3">
    <name type="scientific">Kineococcus mangrovi</name>
    <dbReference type="NCBI Taxonomy" id="1660183"/>
    <lineage>
        <taxon>Bacteria</taxon>
        <taxon>Bacillati</taxon>
        <taxon>Actinomycetota</taxon>
        <taxon>Actinomycetes</taxon>
        <taxon>Kineosporiales</taxon>
        <taxon>Kineosporiaceae</taxon>
        <taxon>Kineococcus</taxon>
    </lineage>
</organism>
<comment type="caution">
    <text evidence="2">The sequence shown here is derived from an EMBL/GenBank/DDBJ whole genome shotgun (WGS) entry which is preliminary data.</text>
</comment>
<accession>A0ABV4I461</accession>
<feature type="compositionally biased region" description="Basic and acidic residues" evidence="1">
    <location>
        <begin position="28"/>
        <end position="43"/>
    </location>
</feature>
<evidence type="ECO:0000313" key="2">
    <source>
        <dbReference type="EMBL" id="MEZ0493469.1"/>
    </source>
</evidence>
<dbReference type="EMBL" id="JBGGTQ010000006">
    <property type="protein sequence ID" value="MEZ0493469.1"/>
    <property type="molecule type" value="Genomic_DNA"/>
</dbReference>
<gene>
    <name evidence="2" type="ORF">AB2L28_14620</name>
</gene>
<keyword evidence="3" id="KW-1185">Reference proteome</keyword>
<sequence>MPARPVRLLPLRTTGEAAVVVPGQRLSYGDRARQPTDRSRAELGWEQGPVGYPVTDELGTPDGVGRARWAQLGWEHSPLGHPTSGEVPTPDGVEQHVQGGTTRWTRADGALTVTPG</sequence>
<dbReference type="RefSeq" id="WP_370719710.1">
    <property type="nucleotide sequence ID" value="NZ_JBGGTQ010000006.1"/>
</dbReference>
<proteinExistence type="predicted"/>
<name>A0ABV4I461_9ACTN</name>
<reference evidence="2 3" key="1">
    <citation type="submission" date="2024-07" db="EMBL/GenBank/DDBJ databases">
        <authorList>
            <person name="Thanompreechachai J."/>
            <person name="Duangmal K."/>
        </authorList>
    </citation>
    <scope>NUCLEOTIDE SEQUENCE [LARGE SCALE GENOMIC DNA]</scope>
    <source>
        <strain evidence="2 3">TBRC 1896</strain>
    </source>
</reference>
<evidence type="ECO:0000313" key="3">
    <source>
        <dbReference type="Proteomes" id="UP001566476"/>
    </source>
</evidence>